<dbReference type="Gene3D" id="2.60.120.650">
    <property type="entry name" value="Cupin"/>
    <property type="match status" value="1"/>
</dbReference>
<sequence length="579" mass="65621">MSGKPARKRRALQPPSDFKTSKINRASFLQICTLNADQRRDCPKLDLDGLLASLVYPESPHVFMDGIWNNRAYAVVNAPPSRIENLVKDALFDLDVKKLIEATVSPQIFAWMKEQQSAKIKSIELSEDAALKCYECGASLYFRAPQEIGDALVHKIAEDTKMAFAGRYANGELRGEVEVFVSRKGHVTDWHFDYMHNFTIHLKGAKTWRLSAKNSISNPVRGCTPHYVGVDTLEQQLKIHRLSTPQFHVTGFKNPETVTLTPGSILYFPAGMWHRVECAEDSISINISMMPTSWSDLVSDGIRHMMWRDRSWREGIANLNHSRARAKLHGLLYNLKQVVARITVDDLLPRCLLNAERETVFIGGSEGKIDVKPKTPERQQTSSSQEGSFDPPSSSNTKDLHQIHVDIKTVFRLNPLGVLIKESDLRHADTDSRNQSTGGSLCSEDSGDETDDTKASVCAVLNGFGKKEEREQVAQHHSGSKRRTPTSYHLHINFGNESLESLIEIKFVVSRKFEPAMDYLTTRRERFTLRDLLSKLNENVGRERHRQKHLHSKTALQSGELIHLMKNMVYYGYLIIENQ</sequence>
<dbReference type="Pfam" id="PF13621">
    <property type="entry name" value="Cupin_8"/>
    <property type="match status" value="1"/>
</dbReference>
<dbReference type="PANTHER" id="PTHR12461:SF105">
    <property type="entry name" value="HYPOXIA-INDUCIBLE FACTOR 1-ALPHA INHIBITOR"/>
    <property type="match status" value="1"/>
</dbReference>
<feature type="region of interest" description="Disordered" evidence="1">
    <location>
        <begin position="427"/>
        <end position="453"/>
    </location>
</feature>
<dbReference type="InterPro" id="IPR041667">
    <property type="entry name" value="Cupin_8"/>
</dbReference>
<feature type="compositionally biased region" description="Basic and acidic residues" evidence="1">
    <location>
        <begin position="367"/>
        <end position="377"/>
    </location>
</feature>
<organism evidence="3">
    <name type="scientific">Lotharella globosa</name>
    <dbReference type="NCBI Taxonomy" id="91324"/>
    <lineage>
        <taxon>Eukaryota</taxon>
        <taxon>Sar</taxon>
        <taxon>Rhizaria</taxon>
        <taxon>Cercozoa</taxon>
        <taxon>Chlorarachniophyceae</taxon>
        <taxon>Lotharella</taxon>
    </lineage>
</organism>
<feature type="region of interest" description="Disordered" evidence="1">
    <location>
        <begin position="468"/>
        <end position="487"/>
    </location>
</feature>
<proteinExistence type="predicted"/>
<evidence type="ECO:0000256" key="1">
    <source>
        <dbReference type="SAM" id="MobiDB-lite"/>
    </source>
</evidence>
<feature type="compositionally biased region" description="Polar residues" evidence="1">
    <location>
        <begin position="378"/>
        <end position="397"/>
    </location>
</feature>
<reference evidence="3" key="1">
    <citation type="submission" date="2021-01" db="EMBL/GenBank/DDBJ databases">
        <authorList>
            <person name="Corre E."/>
            <person name="Pelletier E."/>
            <person name="Niang G."/>
            <person name="Scheremetjew M."/>
            <person name="Finn R."/>
            <person name="Kale V."/>
            <person name="Holt S."/>
            <person name="Cochrane G."/>
            <person name="Meng A."/>
            <person name="Brown T."/>
            <person name="Cohen L."/>
        </authorList>
    </citation>
    <scope>NUCLEOTIDE SEQUENCE</scope>
    <source>
        <strain evidence="3">CCCM811</strain>
    </source>
</reference>
<name>A0A6V3TSE0_9EUKA</name>
<dbReference type="AlphaFoldDB" id="A0A6V3TSE0"/>
<dbReference type="InterPro" id="IPR003347">
    <property type="entry name" value="JmjC_dom"/>
</dbReference>
<feature type="domain" description="JmjC" evidence="2">
    <location>
        <begin position="154"/>
        <end position="306"/>
    </location>
</feature>
<dbReference type="SUPFAM" id="SSF51197">
    <property type="entry name" value="Clavaminate synthase-like"/>
    <property type="match status" value="1"/>
</dbReference>
<protein>
    <recommendedName>
        <fullName evidence="2">JmjC domain-containing protein</fullName>
    </recommendedName>
</protein>
<accession>A0A6V3TSE0</accession>
<evidence type="ECO:0000313" key="3">
    <source>
        <dbReference type="EMBL" id="CAE0681301.1"/>
    </source>
</evidence>
<dbReference type="EMBL" id="HBIV01047572">
    <property type="protein sequence ID" value="CAE0681301.1"/>
    <property type="molecule type" value="Transcribed_RNA"/>
</dbReference>
<dbReference type="PROSITE" id="PS51184">
    <property type="entry name" value="JMJC"/>
    <property type="match status" value="1"/>
</dbReference>
<feature type="region of interest" description="Disordered" evidence="1">
    <location>
        <begin position="366"/>
        <end position="399"/>
    </location>
</feature>
<gene>
    <name evidence="3" type="ORF">LGLO00237_LOCUS33088</name>
</gene>
<dbReference type="PANTHER" id="PTHR12461">
    <property type="entry name" value="HYPOXIA-INDUCIBLE FACTOR 1 ALPHA INHIBITOR-RELATED"/>
    <property type="match status" value="1"/>
</dbReference>
<evidence type="ECO:0000259" key="2">
    <source>
        <dbReference type="PROSITE" id="PS51184"/>
    </source>
</evidence>